<dbReference type="Pfam" id="PF01266">
    <property type="entry name" value="DAO"/>
    <property type="match status" value="1"/>
</dbReference>
<proteinExistence type="predicted"/>
<reference evidence="3 4" key="1">
    <citation type="submission" date="2021-02" db="EMBL/GenBank/DDBJ databases">
        <authorList>
            <person name="Ra J.-S."/>
        </authorList>
    </citation>
    <scope>NUCLEOTIDE SEQUENCE [LARGE SCALE GENOMIC DNA]</scope>
    <source>
        <strain evidence="3 4">MMS20-R1-14</strain>
    </source>
</reference>
<organism evidence="3 4">
    <name type="scientific">Micromonospora humida</name>
    <dbReference type="NCBI Taxonomy" id="2809018"/>
    <lineage>
        <taxon>Bacteria</taxon>
        <taxon>Bacillati</taxon>
        <taxon>Actinomycetota</taxon>
        <taxon>Actinomycetes</taxon>
        <taxon>Micromonosporales</taxon>
        <taxon>Micromonosporaceae</taxon>
        <taxon>Micromonospora</taxon>
    </lineage>
</organism>
<evidence type="ECO:0000256" key="1">
    <source>
        <dbReference type="ARBA" id="ARBA00023002"/>
    </source>
</evidence>
<dbReference type="InterPro" id="IPR036188">
    <property type="entry name" value="FAD/NAD-bd_sf"/>
</dbReference>
<gene>
    <name evidence="3" type="ORF">JQX11_12925</name>
</gene>
<dbReference type="SUPFAM" id="SSF51905">
    <property type="entry name" value="FAD/NAD(P)-binding domain"/>
    <property type="match status" value="1"/>
</dbReference>
<keyword evidence="1" id="KW-0560">Oxidoreductase</keyword>
<dbReference type="Gene3D" id="3.30.9.10">
    <property type="entry name" value="D-Amino Acid Oxidase, subunit A, domain 2"/>
    <property type="match status" value="1"/>
</dbReference>
<dbReference type="InterPro" id="IPR006076">
    <property type="entry name" value="FAD-dep_OxRdtase"/>
</dbReference>
<accession>A0ABS2IU41</accession>
<keyword evidence="4" id="KW-1185">Reference proteome</keyword>
<dbReference type="Gene3D" id="3.50.50.60">
    <property type="entry name" value="FAD/NAD(P)-binding domain"/>
    <property type="match status" value="2"/>
</dbReference>
<dbReference type="Proteomes" id="UP001518872">
    <property type="component" value="Unassembled WGS sequence"/>
</dbReference>
<dbReference type="RefSeq" id="WP_204925220.1">
    <property type="nucleotide sequence ID" value="NZ_JAFEUC010000005.1"/>
</dbReference>
<evidence type="ECO:0000313" key="3">
    <source>
        <dbReference type="EMBL" id="MBM7077245.1"/>
    </source>
</evidence>
<evidence type="ECO:0000313" key="4">
    <source>
        <dbReference type="Proteomes" id="UP001518872"/>
    </source>
</evidence>
<dbReference type="SUPFAM" id="SSF54373">
    <property type="entry name" value="FAD-linked reductases, C-terminal domain"/>
    <property type="match status" value="1"/>
</dbReference>
<sequence>MSDELGVTGTPAFVHGSPRDVAVIGAGMIGLSTAWFLQEAGAQVTVYERHHAGAGAGASWGNAGWLTPGLTAPLPEPAVLRYGLRAVLSARSPVYLPLRADRDLWRFLLAFVFHSTARRWRRGMAAYVPLNERCLDAFDALAAGGVSAVTTPADPFLACFTRERDSRGLLDELEQMGDAGQDVTFRPVTGQVLRSMEPVLSDRVGAAVQIFGQRYLNPPEFITSLADAVRARGGRILDSSEVTGLQPATTDVRVTGPSGQQHRHDAVVIATGAAFGELAARFGVRRPVQAGRGYSFSVPVERMPAGPLYFPAQRVACTPLGSRLRVAGMMEFRRPTDELDPRRITAVVDAVRPLLNGVNLDDRRDEWVGSRPCTPDGLPLIGATAAPRVFVAGGHGMWGIVLGPVTGQLVAQAVLKGEVPAELTPFDPLR</sequence>
<feature type="domain" description="FAD dependent oxidoreductase" evidence="2">
    <location>
        <begin position="20"/>
        <end position="412"/>
    </location>
</feature>
<dbReference type="PANTHER" id="PTHR13847">
    <property type="entry name" value="SARCOSINE DEHYDROGENASE-RELATED"/>
    <property type="match status" value="1"/>
</dbReference>
<comment type="caution">
    <text evidence="3">The sequence shown here is derived from an EMBL/GenBank/DDBJ whole genome shotgun (WGS) entry which is preliminary data.</text>
</comment>
<evidence type="ECO:0000259" key="2">
    <source>
        <dbReference type="Pfam" id="PF01266"/>
    </source>
</evidence>
<dbReference type="EMBL" id="JAFEUC010000005">
    <property type="protein sequence ID" value="MBM7077245.1"/>
    <property type="molecule type" value="Genomic_DNA"/>
</dbReference>
<dbReference type="PANTHER" id="PTHR13847:SF289">
    <property type="entry name" value="GLYCINE OXIDASE"/>
    <property type="match status" value="1"/>
</dbReference>
<name>A0ABS2IU41_9ACTN</name>
<protein>
    <submittedName>
        <fullName evidence="3">FAD-binding oxidoreductase</fullName>
    </submittedName>
</protein>
<dbReference type="PRINTS" id="PR00419">
    <property type="entry name" value="ADXRDTASE"/>
</dbReference>